<accession>A0A1T4PUT4</accession>
<keyword evidence="1" id="KW-1133">Transmembrane helix</keyword>
<dbReference type="EMBL" id="FUWH01000006">
    <property type="protein sequence ID" value="SJZ94698.1"/>
    <property type="molecule type" value="Genomic_DNA"/>
</dbReference>
<dbReference type="RefSeq" id="WP_078831773.1">
    <property type="nucleotide sequence ID" value="NZ_FUWH01000006.1"/>
</dbReference>
<keyword evidence="1" id="KW-0472">Membrane</keyword>
<feature type="transmembrane region" description="Helical" evidence="1">
    <location>
        <begin position="25"/>
        <end position="46"/>
    </location>
</feature>
<keyword evidence="1" id="KW-0812">Transmembrane</keyword>
<dbReference type="STRING" id="413434.SAMN04488132_106205"/>
<evidence type="ECO:0000313" key="3">
    <source>
        <dbReference type="EMBL" id="SKA20880.1"/>
    </source>
</evidence>
<evidence type="ECO:0000256" key="1">
    <source>
        <dbReference type="SAM" id="Phobius"/>
    </source>
</evidence>
<dbReference type="Proteomes" id="UP000190888">
    <property type="component" value="Unassembled WGS sequence"/>
</dbReference>
<organism evidence="2 4">
    <name type="scientific">Sediminibacterium ginsengisoli</name>
    <dbReference type="NCBI Taxonomy" id="413434"/>
    <lineage>
        <taxon>Bacteria</taxon>
        <taxon>Pseudomonadati</taxon>
        <taxon>Bacteroidota</taxon>
        <taxon>Chitinophagia</taxon>
        <taxon>Chitinophagales</taxon>
        <taxon>Chitinophagaceae</taxon>
        <taxon>Sediminibacterium</taxon>
    </lineage>
</organism>
<evidence type="ECO:0000313" key="4">
    <source>
        <dbReference type="Proteomes" id="UP000190888"/>
    </source>
</evidence>
<proteinExistence type="predicted"/>
<dbReference type="AlphaFoldDB" id="A0A1T4PUT4"/>
<reference evidence="2 4" key="1">
    <citation type="submission" date="2017-02" db="EMBL/GenBank/DDBJ databases">
        <authorList>
            <person name="Peterson S.W."/>
        </authorList>
    </citation>
    <scope>NUCLEOTIDE SEQUENCE [LARGE SCALE GENOMIC DNA]</scope>
    <source>
        <strain evidence="2 4">DSM 22335</strain>
    </source>
</reference>
<protein>
    <submittedName>
        <fullName evidence="2">Uncharacterized protein</fullName>
    </submittedName>
</protein>
<name>A0A1T4PUT4_9BACT</name>
<dbReference type="EMBL" id="FUWH01000016">
    <property type="protein sequence ID" value="SKA20880.1"/>
    <property type="molecule type" value="Genomic_DNA"/>
</dbReference>
<evidence type="ECO:0000313" key="2">
    <source>
        <dbReference type="EMBL" id="SJZ94698.1"/>
    </source>
</evidence>
<keyword evidence="4" id="KW-1185">Reference proteome</keyword>
<gene>
    <name evidence="2" type="ORF">SAMN04488132_106205</name>
    <name evidence="3" type="ORF">SAMN04488132_11639</name>
</gene>
<sequence length="59" mass="6242">MTNHPYSIATIGVTGSGFMHFLSQVPGVISALGQIAVAIIAVTPAIKHILNKNKKKDEI</sequence>